<evidence type="ECO:0000256" key="1">
    <source>
        <dbReference type="ARBA" id="ARBA00001970"/>
    </source>
</evidence>
<dbReference type="RefSeq" id="WP_046742125.1">
    <property type="nucleotide sequence ID" value="NZ_LBNQ01000027.1"/>
</dbReference>
<dbReference type="InterPro" id="IPR009040">
    <property type="entry name" value="Ferritin-like_diiron"/>
</dbReference>
<dbReference type="STRING" id="1610491.AAV94_09615"/>
<name>A0A0U1PYR1_9BURK</name>
<dbReference type="NCBIfam" id="TIGR00754">
    <property type="entry name" value="bfr"/>
    <property type="match status" value="1"/>
</dbReference>
<keyword evidence="6 7" id="KW-0408">Iron</keyword>
<dbReference type="PIRSF" id="PIRSF002560">
    <property type="entry name" value="Bacterioferritin"/>
    <property type="match status" value="1"/>
</dbReference>
<dbReference type="AlphaFoldDB" id="A0A0U1PYR1"/>
<dbReference type="InterPro" id="IPR009078">
    <property type="entry name" value="Ferritin-like_SF"/>
</dbReference>
<comment type="similarity">
    <text evidence="2 7 9">Belongs to the bacterioferritin family.</text>
</comment>
<proteinExistence type="inferred from homology"/>
<dbReference type="GO" id="GO:0006826">
    <property type="term" value="P:iron ion transport"/>
    <property type="evidence" value="ECO:0007669"/>
    <property type="project" value="InterPro"/>
</dbReference>
<gene>
    <name evidence="12" type="ORF">AAV94_09615</name>
</gene>
<comment type="cofactor">
    <cofactor evidence="1">
        <name>heme b</name>
        <dbReference type="ChEBI" id="CHEBI:60344"/>
    </cofactor>
</comment>
<evidence type="ECO:0000256" key="7">
    <source>
        <dbReference type="PIRNR" id="PIRNR002560"/>
    </source>
</evidence>
<dbReference type="SUPFAM" id="SSF47240">
    <property type="entry name" value="Ferritin-like"/>
    <property type="match status" value="1"/>
</dbReference>
<dbReference type="GO" id="GO:0008199">
    <property type="term" value="F:ferric iron binding"/>
    <property type="evidence" value="ECO:0007669"/>
    <property type="project" value="InterPro"/>
</dbReference>
<feature type="binding site" evidence="8">
    <location>
        <position position="94"/>
    </location>
    <ligand>
        <name>Fe cation</name>
        <dbReference type="ChEBI" id="CHEBI:24875"/>
        <label>2</label>
    </ligand>
</feature>
<comment type="function">
    <text evidence="9">Iron-storage protein.</text>
</comment>
<dbReference type="InterPro" id="IPR002024">
    <property type="entry name" value="Bacterioferritin"/>
</dbReference>
<keyword evidence="5 7" id="KW-0479">Metal-binding</keyword>
<evidence type="ECO:0000256" key="8">
    <source>
        <dbReference type="PIRSR" id="PIRSR002560-1"/>
    </source>
</evidence>
<dbReference type="OrthoDB" id="9800505at2"/>
<dbReference type="GO" id="GO:0005829">
    <property type="term" value="C:cytosol"/>
    <property type="evidence" value="ECO:0007669"/>
    <property type="project" value="TreeGrafter"/>
</dbReference>
<accession>A0A0U1PYR1</accession>
<dbReference type="GO" id="GO:0004322">
    <property type="term" value="F:ferroxidase activity"/>
    <property type="evidence" value="ECO:0007669"/>
    <property type="project" value="TreeGrafter"/>
</dbReference>
<evidence type="ECO:0000256" key="2">
    <source>
        <dbReference type="ARBA" id="ARBA00008093"/>
    </source>
</evidence>
<protein>
    <recommendedName>
        <fullName evidence="7 9">Bacterioferritin</fullName>
    </recommendedName>
</protein>
<dbReference type="GO" id="GO:0020037">
    <property type="term" value="F:heme binding"/>
    <property type="evidence" value="ECO:0007669"/>
    <property type="project" value="TreeGrafter"/>
</dbReference>
<evidence type="ECO:0000256" key="3">
    <source>
        <dbReference type="ARBA" id="ARBA00022434"/>
    </source>
</evidence>
<dbReference type="PROSITE" id="PS00549">
    <property type="entry name" value="BACTERIOFERRITIN"/>
    <property type="match status" value="1"/>
</dbReference>
<dbReference type="PANTHER" id="PTHR30295:SF0">
    <property type="entry name" value="BACTERIOFERRITIN"/>
    <property type="match status" value="1"/>
</dbReference>
<reference evidence="12 13" key="1">
    <citation type="submission" date="2015-05" db="EMBL/GenBank/DDBJ databases">
        <title>Draft genome sequence of Lampropedia sp. CT6, isolated from the microbial mat of a hot water spring, located at Manikaran, India.</title>
        <authorList>
            <person name="Tripathi C."/>
            <person name="Rani P."/>
            <person name="Mahato N.K."/>
            <person name="Lal R."/>
        </authorList>
    </citation>
    <scope>NUCLEOTIDE SEQUENCE [LARGE SCALE GENOMIC DNA]</scope>
    <source>
        <strain evidence="12 13">CT6</strain>
    </source>
</reference>
<keyword evidence="13" id="KW-1185">Reference proteome</keyword>
<dbReference type="Pfam" id="PF00210">
    <property type="entry name" value="Ferritin"/>
    <property type="match status" value="1"/>
</dbReference>
<dbReference type="InterPro" id="IPR008331">
    <property type="entry name" value="Ferritin_DPS_dom"/>
</dbReference>
<evidence type="ECO:0000256" key="5">
    <source>
        <dbReference type="ARBA" id="ARBA00022723"/>
    </source>
</evidence>
<evidence type="ECO:0000313" key="12">
    <source>
        <dbReference type="EMBL" id="KKW67607.1"/>
    </source>
</evidence>
<keyword evidence="3 7" id="KW-0409">Iron storage</keyword>
<feature type="binding site" description="axial binding residue" evidence="8">
    <location>
        <position position="52"/>
    </location>
    <ligand>
        <name>heme b</name>
        <dbReference type="ChEBI" id="CHEBI:60344"/>
        <note>ligand shared between dimeric partners</note>
    </ligand>
    <ligandPart>
        <name>Fe</name>
        <dbReference type="ChEBI" id="CHEBI:18248"/>
    </ligandPart>
</feature>
<comment type="caution">
    <text evidence="12">The sequence shown here is derived from an EMBL/GenBank/DDBJ whole genome shotgun (WGS) entry which is preliminary data.</text>
</comment>
<evidence type="ECO:0000256" key="4">
    <source>
        <dbReference type="ARBA" id="ARBA00022617"/>
    </source>
</evidence>
<dbReference type="PRINTS" id="PR00601">
    <property type="entry name" value="BACFERRITIN"/>
</dbReference>
<dbReference type="InterPro" id="IPR012347">
    <property type="entry name" value="Ferritin-like"/>
</dbReference>
<sequence>MDGHPQVLQRLQAQLKVLLTNINQTFVHYRMLQHWGLGGLGKVEYKASIKAMKQADDLMARIFLLDGLPNLQDLGKLRIGEDVPELLDCDLALERESRQTLVHGIATCEQLGDFVSRDLLREILDDVEERIDFLETQLALCEEMGLPNYLQSQMSEAAAH</sequence>
<dbReference type="CDD" id="cd00907">
    <property type="entry name" value="Bacterioferritin"/>
    <property type="match status" value="1"/>
</dbReference>
<organism evidence="12 13">
    <name type="scientific">Lampropedia cohaerens</name>
    <dbReference type="NCBI Taxonomy" id="1610491"/>
    <lineage>
        <taxon>Bacteria</taxon>
        <taxon>Pseudomonadati</taxon>
        <taxon>Pseudomonadota</taxon>
        <taxon>Betaproteobacteria</taxon>
        <taxon>Burkholderiales</taxon>
        <taxon>Comamonadaceae</taxon>
        <taxon>Lampropedia</taxon>
    </lineage>
</organism>
<evidence type="ECO:0000259" key="11">
    <source>
        <dbReference type="PROSITE" id="PS50905"/>
    </source>
</evidence>
<evidence type="ECO:0000256" key="9">
    <source>
        <dbReference type="RuleBase" id="RU000623"/>
    </source>
</evidence>
<dbReference type="EMBL" id="LBNQ01000027">
    <property type="protein sequence ID" value="KKW67607.1"/>
    <property type="molecule type" value="Genomic_DNA"/>
</dbReference>
<dbReference type="GO" id="GO:0006879">
    <property type="term" value="P:intracellular iron ion homeostasis"/>
    <property type="evidence" value="ECO:0007669"/>
    <property type="project" value="UniProtKB-KW"/>
</dbReference>
<keyword evidence="10" id="KW-0175">Coiled coil</keyword>
<evidence type="ECO:0000256" key="10">
    <source>
        <dbReference type="SAM" id="Coils"/>
    </source>
</evidence>
<feature type="coiled-coil region" evidence="10">
    <location>
        <begin position="117"/>
        <end position="144"/>
    </location>
</feature>
<dbReference type="PROSITE" id="PS50905">
    <property type="entry name" value="FERRITIN_LIKE"/>
    <property type="match status" value="1"/>
</dbReference>
<feature type="domain" description="Ferritin-like diiron" evidence="11">
    <location>
        <begin position="1"/>
        <end position="145"/>
    </location>
</feature>
<evidence type="ECO:0000256" key="6">
    <source>
        <dbReference type="ARBA" id="ARBA00023004"/>
    </source>
</evidence>
<keyword evidence="4 9" id="KW-0349">Heme</keyword>
<evidence type="ECO:0000313" key="13">
    <source>
        <dbReference type="Proteomes" id="UP000050580"/>
    </source>
</evidence>
<dbReference type="Gene3D" id="1.20.1260.10">
    <property type="match status" value="1"/>
</dbReference>
<dbReference type="PATRIC" id="fig|1610491.3.peg.2041"/>
<dbReference type="Proteomes" id="UP000050580">
    <property type="component" value="Unassembled WGS sequence"/>
</dbReference>
<dbReference type="PANTHER" id="PTHR30295">
    <property type="entry name" value="BACTERIOFERRITIN"/>
    <property type="match status" value="1"/>
</dbReference>